<evidence type="ECO:0000256" key="1">
    <source>
        <dbReference type="SAM" id="Coils"/>
    </source>
</evidence>
<accession>A0AA35MDC2</accession>
<protein>
    <recommendedName>
        <fullName evidence="2">DUF7708 domain-containing protein</fullName>
    </recommendedName>
</protein>
<dbReference type="PANTHER" id="PTHR10039">
    <property type="entry name" value="AMELOGENIN"/>
    <property type="match status" value="1"/>
</dbReference>
<dbReference type="AlphaFoldDB" id="A0AA35MDC2"/>
<gene>
    <name evidence="3" type="ORF">CCHLO57077_00009340</name>
</gene>
<dbReference type="Pfam" id="PF24809">
    <property type="entry name" value="DUF7708"/>
    <property type="match status" value="1"/>
</dbReference>
<dbReference type="EMBL" id="CABFNP030001256">
    <property type="protein sequence ID" value="CAI6094489.1"/>
    <property type="molecule type" value="Genomic_DNA"/>
</dbReference>
<dbReference type="PANTHER" id="PTHR10039:SF14">
    <property type="entry name" value="NACHT DOMAIN-CONTAINING PROTEIN"/>
    <property type="match status" value="1"/>
</dbReference>
<dbReference type="Proteomes" id="UP001160390">
    <property type="component" value="Unassembled WGS sequence"/>
</dbReference>
<keyword evidence="1" id="KW-0175">Coiled coil</keyword>
<reference evidence="3" key="1">
    <citation type="submission" date="2023-01" db="EMBL/GenBank/DDBJ databases">
        <authorList>
            <person name="Piombo E."/>
        </authorList>
    </citation>
    <scope>NUCLEOTIDE SEQUENCE</scope>
</reference>
<keyword evidence="4" id="KW-1185">Reference proteome</keyword>
<evidence type="ECO:0000313" key="3">
    <source>
        <dbReference type="EMBL" id="CAI6094489.1"/>
    </source>
</evidence>
<dbReference type="InterPro" id="IPR056125">
    <property type="entry name" value="DUF7708"/>
</dbReference>
<feature type="coiled-coil region" evidence="1">
    <location>
        <begin position="197"/>
        <end position="224"/>
    </location>
</feature>
<comment type="caution">
    <text evidence="3">The sequence shown here is derived from an EMBL/GenBank/DDBJ whole genome shotgun (WGS) entry which is preliminary data.</text>
</comment>
<name>A0AA35MDC2_9HYPO</name>
<sequence length="230" mass="26866">MAASSPDPFQAAFTEAAHDFKSKLNNDNLYREILKVHSIDQVYDATDKLQAEQAKKKGRMRNLARIKPYLEKLREYHNVINVFVQPKPDIMALIWGPILLLLQTASSLVQSFDAIVDMTGQIGNLLPEFKEMATLFSENKAIKGALVLFFRDILDFYVVALELFGLNRWHLFFESVWPKQKEKISIIIRHIERHTTLMRSEVRLEEIREEHDARKRQLVQFELTEKAKRL</sequence>
<organism evidence="3 4">
    <name type="scientific">Clonostachys chloroleuca</name>
    <dbReference type="NCBI Taxonomy" id="1926264"/>
    <lineage>
        <taxon>Eukaryota</taxon>
        <taxon>Fungi</taxon>
        <taxon>Dikarya</taxon>
        <taxon>Ascomycota</taxon>
        <taxon>Pezizomycotina</taxon>
        <taxon>Sordariomycetes</taxon>
        <taxon>Hypocreomycetidae</taxon>
        <taxon>Hypocreales</taxon>
        <taxon>Bionectriaceae</taxon>
        <taxon>Clonostachys</taxon>
    </lineage>
</organism>
<proteinExistence type="predicted"/>
<evidence type="ECO:0000313" key="4">
    <source>
        <dbReference type="Proteomes" id="UP001160390"/>
    </source>
</evidence>
<evidence type="ECO:0000259" key="2">
    <source>
        <dbReference type="Pfam" id="PF24809"/>
    </source>
</evidence>
<feature type="domain" description="DUF7708" evidence="2">
    <location>
        <begin position="71"/>
        <end position="201"/>
    </location>
</feature>